<dbReference type="RefSeq" id="WP_074819203.1">
    <property type="nucleotide sequence ID" value="NZ_FNTI01000001.1"/>
</dbReference>
<evidence type="ECO:0000313" key="2">
    <source>
        <dbReference type="EMBL" id="SEC84880.1"/>
    </source>
</evidence>
<feature type="chain" id="PRO_5010249118" evidence="1">
    <location>
        <begin position="23"/>
        <end position="123"/>
    </location>
</feature>
<accession>A0A1H4VVH5</accession>
<evidence type="ECO:0000256" key="1">
    <source>
        <dbReference type="SAM" id="SignalP"/>
    </source>
</evidence>
<sequence>MERALAASALTLALIASGNAKAGEALLSCWGTVELIQQGKQVNPVDEKSSIAVAVDTASKTIMINGVSWPIAGDASRETIVSMDPDKGSVTLNRITGAVSAHFIEYNGLKKFYGECKPAQKLF</sequence>
<dbReference type="EMBL" id="FNTI01000001">
    <property type="protein sequence ID" value="SEC84880.1"/>
    <property type="molecule type" value="Genomic_DNA"/>
</dbReference>
<reference evidence="2 3" key="1">
    <citation type="submission" date="2016-10" db="EMBL/GenBank/DDBJ databases">
        <authorList>
            <person name="de Groot N.N."/>
        </authorList>
    </citation>
    <scope>NUCLEOTIDE SEQUENCE [LARGE SCALE GENOMIC DNA]</scope>
    <source>
        <strain evidence="2 3">GAS522</strain>
    </source>
</reference>
<gene>
    <name evidence="2" type="ORF">SAMN05444171_2409</name>
</gene>
<dbReference type="Proteomes" id="UP000183208">
    <property type="component" value="Unassembled WGS sequence"/>
</dbReference>
<organism evidence="2 3">
    <name type="scientific">Bradyrhizobium lablabi</name>
    <dbReference type="NCBI Taxonomy" id="722472"/>
    <lineage>
        <taxon>Bacteria</taxon>
        <taxon>Pseudomonadati</taxon>
        <taxon>Pseudomonadota</taxon>
        <taxon>Alphaproteobacteria</taxon>
        <taxon>Hyphomicrobiales</taxon>
        <taxon>Nitrobacteraceae</taxon>
        <taxon>Bradyrhizobium</taxon>
    </lineage>
</organism>
<proteinExistence type="predicted"/>
<evidence type="ECO:0000313" key="3">
    <source>
        <dbReference type="Proteomes" id="UP000183208"/>
    </source>
</evidence>
<name>A0A1H4VVH5_9BRAD</name>
<dbReference type="AlphaFoldDB" id="A0A1H4VVH5"/>
<feature type="signal peptide" evidence="1">
    <location>
        <begin position="1"/>
        <end position="22"/>
    </location>
</feature>
<protein>
    <submittedName>
        <fullName evidence="2">Uncharacterized protein</fullName>
    </submittedName>
</protein>
<keyword evidence="1" id="KW-0732">Signal</keyword>
<dbReference type="OrthoDB" id="9934394at2"/>